<dbReference type="SUPFAM" id="SSF52540">
    <property type="entry name" value="P-loop containing nucleoside triphosphate hydrolases"/>
    <property type="match status" value="1"/>
</dbReference>
<feature type="domain" description="ABC transmembrane type-1" evidence="10">
    <location>
        <begin position="17"/>
        <end position="303"/>
    </location>
</feature>
<sequence>MRRVVLEPFHRRWRQILLSVALGFLTVGANIALMATAGFLIAKAATHPSTILLLWVPIVSVRFFGIARAAFRYIERLTSHDATFRILSDLRTRLYRVLEPRWPAAFSKWTMGKLMNTMMNDIEALQNVFLRVIAPPAVAILAAGLSLAIITPKGGFSLACALLMGLTMVGVIFPVVAHLSSRRLHKEGIDERTTLSQQISDMITGMADLIMTDDGGRNFLSALDERQKRLNAIQLRLTWRQGLLEGLITVTTAGTAWAMLMLALPRVQHGLLTSVMLCVVILTALTSFEAVLPLPNAFATLGESISAFRRLQDIENWPIPAPDPGPKSTTVESSQSIDTSSQSQLSLENLQSKPLLDSSCPKSWHIQAKHVSFAYTSPQRNVLTDITFDAWPGKHIAIVGHNGAGKSTLIQLLTRLWDVQDGAIKIDGVDIRQLPGETVRAGFAVVSAHAHIFHASIADNLKIAKPTASMEELYHVVQAAQLQEWIEQLPDGYDTLVGEVGLAPSGGQRQRIAIARAILANPKVFLLDEPLESLDSKTAPRVQAMLEEVTRHKTAIWITHQLRTLGPMDEILVLHEGRIIERGRHAELLNQNGRYRQMWDIEQNMFP</sequence>
<keyword evidence="3" id="KW-0547">Nucleotide-binding</keyword>
<evidence type="ECO:0000256" key="5">
    <source>
        <dbReference type="ARBA" id="ARBA00022989"/>
    </source>
</evidence>
<dbReference type="SUPFAM" id="SSF90123">
    <property type="entry name" value="ABC transporter transmembrane region"/>
    <property type="match status" value="1"/>
</dbReference>
<dbReference type="InterPro" id="IPR003439">
    <property type="entry name" value="ABC_transporter-like_ATP-bd"/>
</dbReference>
<proteinExistence type="predicted"/>
<name>A0ABV5AHY9_9BACL</name>
<reference evidence="11 12" key="1">
    <citation type="journal article" date="2024" name="Int. J. Mol. Sci.">
        <title>Exploration of Alicyclobacillus spp. Genome in Search of Antibiotic Resistance.</title>
        <authorList>
            <person name="Bucka-Kolendo J."/>
            <person name="Kiousi D.E."/>
            <person name="Dekowska A."/>
            <person name="Mikolajczuk-Szczyrba A."/>
            <person name="Karadedos D.M."/>
            <person name="Michael P."/>
            <person name="Galanis A."/>
            <person name="Sokolowska B."/>
        </authorList>
    </citation>
    <scope>NUCLEOTIDE SEQUENCE [LARGE SCALE GENOMIC DNA]</scope>
    <source>
        <strain evidence="11 12">KKP 3000</strain>
    </source>
</reference>
<protein>
    <submittedName>
        <fullName evidence="11">Thiol reductant ABC exporter subunit CydC</fullName>
    </submittedName>
</protein>
<feature type="domain" description="ABC transporter" evidence="9">
    <location>
        <begin position="366"/>
        <end position="601"/>
    </location>
</feature>
<evidence type="ECO:0000256" key="2">
    <source>
        <dbReference type="ARBA" id="ARBA00022692"/>
    </source>
</evidence>
<keyword evidence="6 8" id="KW-0472">Membrane</keyword>
<dbReference type="NCBIfam" id="TIGR02868">
    <property type="entry name" value="CydC"/>
    <property type="match status" value="1"/>
</dbReference>
<evidence type="ECO:0000256" key="3">
    <source>
        <dbReference type="ARBA" id="ARBA00022741"/>
    </source>
</evidence>
<comment type="subcellular location">
    <subcellularLocation>
        <location evidence="1">Cell membrane</location>
        <topology evidence="1">Multi-pass membrane protein</topology>
    </subcellularLocation>
</comment>
<keyword evidence="4" id="KW-0067">ATP-binding</keyword>
<evidence type="ECO:0000259" key="9">
    <source>
        <dbReference type="PROSITE" id="PS50893"/>
    </source>
</evidence>
<feature type="compositionally biased region" description="Low complexity" evidence="7">
    <location>
        <begin position="333"/>
        <end position="344"/>
    </location>
</feature>
<dbReference type="InterPro" id="IPR014223">
    <property type="entry name" value="ABC_CydC/D"/>
</dbReference>
<evidence type="ECO:0000256" key="8">
    <source>
        <dbReference type="SAM" id="Phobius"/>
    </source>
</evidence>
<dbReference type="SMART" id="SM00382">
    <property type="entry name" value="AAA"/>
    <property type="match status" value="1"/>
</dbReference>
<comment type="caution">
    <text evidence="11">The sequence shown here is derived from an EMBL/GenBank/DDBJ whole genome shotgun (WGS) entry which is preliminary data.</text>
</comment>
<feature type="transmembrane region" description="Helical" evidence="8">
    <location>
        <begin position="156"/>
        <end position="177"/>
    </location>
</feature>
<dbReference type="PROSITE" id="PS50893">
    <property type="entry name" value="ABC_TRANSPORTER_2"/>
    <property type="match status" value="1"/>
</dbReference>
<evidence type="ECO:0000256" key="4">
    <source>
        <dbReference type="ARBA" id="ARBA00022840"/>
    </source>
</evidence>
<keyword evidence="5 8" id="KW-1133">Transmembrane helix</keyword>
<dbReference type="Gene3D" id="3.40.50.300">
    <property type="entry name" value="P-loop containing nucleotide triphosphate hydrolases"/>
    <property type="match status" value="1"/>
</dbReference>
<dbReference type="InterPro" id="IPR036640">
    <property type="entry name" value="ABC1_TM_sf"/>
</dbReference>
<dbReference type="Gene3D" id="1.20.1560.10">
    <property type="entry name" value="ABC transporter type 1, transmembrane domain"/>
    <property type="match status" value="1"/>
</dbReference>
<dbReference type="Proteomes" id="UP001579974">
    <property type="component" value="Unassembled WGS sequence"/>
</dbReference>
<dbReference type="Pfam" id="PF00005">
    <property type="entry name" value="ABC_tran"/>
    <property type="match status" value="1"/>
</dbReference>
<evidence type="ECO:0000313" key="12">
    <source>
        <dbReference type="Proteomes" id="UP001579974"/>
    </source>
</evidence>
<evidence type="ECO:0000256" key="1">
    <source>
        <dbReference type="ARBA" id="ARBA00004651"/>
    </source>
</evidence>
<gene>
    <name evidence="11" type="primary">cydC</name>
    <name evidence="11" type="ORF">KKP3000_000665</name>
</gene>
<keyword evidence="12" id="KW-1185">Reference proteome</keyword>
<dbReference type="PANTHER" id="PTHR24221">
    <property type="entry name" value="ATP-BINDING CASSETTE SUB-FAMILY B"/>
    <property type="match status" value="1"/>
</dbReference>
<evidence type="ECO:0000256" key="7">
    <source>
        <dbReference type="SAM" id="MobiDB-lite"/>
    </source>
</evidence>
<feature type="transmembrane region" description="Helical" evidence="8">
    <location>
        <begin position="270"/>
        <end position="292"/>
    </location>
</feature>
<dbReference type="PROSITE" id="PS50929">
    <property type="entry name" value="ABC_TM1F"/>
    <property type="match status" value="1"/>
</dbReference>
<dbReference type="InterPro" id="IPR027417">
    <property type="entry name" value="P-loop_NTPase"/>
</dbReference>
<accession>A0ABV5AHY9</accession>
<feature type="transmembrane region" description="Helical" evidence="8">
    <location>
        <begin position="16"/>
        <end position="40"/>
    </location>
</feature>
<dbReference type="InterPro" id="IPR003593">
    <property type="entry name" value="AAA+_ATPase"/>
</dbReference>
<evidence type="ECO:0000259" key="10">
    <source>
        <dbReference type="PROSITE" id="PS50929"/>
    </source>
</evidence>
<keyword evidence="2 8" id="KW-0812">Transmembrane</keyword>
<feature type="transmembrane region" description="Helical" evidence="8">
    <location>
        <begin position="128"/>
        <end position="150"/>
    </location>
</feature>
<evidence type="ECO:0000256" key="6">
    <source>
        <dbReference type="ARBA" id="ARBA00023136"/>
    </source>
</evidence>
<dbReference type="InterPro" id="IPR011527">
    <property type="entry name" value="ABC1_TM_dom"/>
</dbReference>
<organism evidence="11 12">
    <name type="scientific">Alicyclobacillus fastidiosus</name>
    <dbReference type="NCBI Taxonomy" id="392011"/>
    <lineage>
        <taxon>Bacteria</taxon>
        <taxon>Bacillati</taxon>
        <taxon>Bacillota</taxon>
        <taxon>Bacilli</taxon>
        <taxon>Bacillales</taxon>
        <taxon>Alicyclobacillaceae</taxon>
        <taxon>Alicyclobacillus</taxon>
    </lineage>
</organism>
<dbReference type="RefSeq" id="WP_275474981.1">
    <property type="nucleotide sequence ID" value="NZ_CP162940.1"/>
</dbReference>
<dbReference type="InterPro" id="IPR039421">
    <property type="entry name" value="Type_1_exporter"/>
</dbReference>
<feature type="region of interest" description="Disordered" evidence="7">
    <location>
        <begin position="318"/>
        <end position="344"/>
    </location>
</feature>
<dbReference type="PANTHER" id="PTHR24221:SF653">
    <property type="entry name" value="TRANSPORT ATP-BINDING PROTEIN CYDC"/>
    <property type="match status" value="1"/>
</dbReference>
<dbReference type="EMBL" id="JBDXSU010000015">
    <property type="protein sequence ID" value="MFB5191879.1"/>
    <property type="molecule type" value="Genomic_DNA"/>
</dbReference>
<evidence type="ECO:0000313" key="11">
    <source>
        <dbReference type="EMBL" id="MFB5191879.1"/>
    </source>
</evidence>
<feature type="transmembrane region" description="Helical" evidence="8">
    <location>
        <begin position="52"/>
        <end position="71"/>
    </location>
</feature>